<feature type="compositionally biased region" description="Low complexity" evidence="1">
    <location>
        <begin position="70"/>
        <end position="82"/>
    </location>
</feature>
<feature type="region of interest" description="Disordered" evidence="1">
    <location>
        <begin position="24"/>
        <end position="94"/>
    </location>
</feature>
<name>A0A2K1K6J1_PHYPA</name>
<dbReference type="AlphaFoldDB" id="A0A2K1K6J1"/>
<protein>
    <submittedName>
        <fullName evidence="2 3">Uncharacterized protein</fullName>
    </submittedName>
</protein>
<accession>A0A2K1K6J1</accession>
<reference evidence="2 4" key="2">
    <citation type="journal article" date="2018" name="Plant J.">
        <title>The Physcomitrella patens chromosome-scale assembly reveals moss genome structure and evolution.</title>
        <authorList>
            <person name="Lang D."/>
            <person name="Ullrich K.K."/>
            <person name="Murat F."/>
            <person name="Fuchs J."/>
            <person name="Jenkins J."/>
            <person name="Haas F.B."/>
            <person name="Piednoel M."/>
            <person name="Gundlach H."/>
            <person name="Van Bel M."/>
            <person name="Meyberg R."/>
            <person name="Vives C."/>
            <person name="Morata J."/>
            <person name="Symeonidi A."/>
            <person name="Hiss M."/>
            <person name="Muchero W."/>
            <person name="Kamisugi Y."/>
            <person name="Saleh O."/>
            <person name="Blanc G."/>
            <person name="Decker E.L."/>
            <person name="van Gessel N."/>
            <person name="Grimwood J."/>
            <person name="Hayes R.D."/>
            <person name="Graham S.W."/>
            <person name="Gunter L.E."/>
            <person name="McDaniel S.F."/>
            <person name="Hoernstein S.N.W."/>
            <person name="Larsson A."/>
            <person name="Li F.W."/>
            <person name="Perroud P.F."/>
            <person name="Phillips J."/>
            <person name="Ranjan P."/>
            <person name="Rokshar D.S."/>
            <person name="Rothfels C.J."/>
            <person name="Schneider L."/>
            <person name="Shu S."/>
            <person name="Stevenson D.W."/>
            <person name="Thummler F."/>
            <person name="Tillich M."/>
            <person name="Villarreal Aguilar J.C."/>
            <person name="Widiez T."/>
            <person name="Wong G.K."/>
            <person name="Wymore A."/>
            <person name="Zhang Y."/>
            <person name="Zimmer A.D."/>
            <person name="Quatrano R.S."/>
            <person name="Mayer K.F.X."/>
            <person name="Goodstein D."/>
            <person name="Casacuberta J.M."/>
            <person name="Vandepoele K."/>
            <person name="Reski R."/>
            <person name="Cuming A.C."/>
            <person name="Tuskan G.A."/>
            <person name="Maumus F."/>
            <person name="Salse J."/>
            <person name="Schmutz J."/>
            <person name="Rensing S.A."/>
        </authorList>
    </citation>
    <scope>NUCLEOTIDE SEQUENCE [LARGE SCALE GENOMIC DNA]</scope>
    <source>
        <strain evidence="3 4">cv. Gransden 2004</strain>
    </source>
</reference>
<evidence type="ECO:0000313" key="3">
    <source>
        <dbReference type="EnsemblPlants" id="Pp3c8_7700V3.1"/>
    </source>
</evidence>
<evidence type="ECO:0000313" key="2">
    <source>
        <dbReference type="EMBL" id="PNR49385.1"/>
    </source>
</evidence>
<dbReference type="Proteomes" id="UP000006727">
    <property type="component" value="Chromosome 8"/>
</dbReference>
<gene>
    <name evidence="2" type="ORF">PHYPA_011281</name>
</gene>
<feature type="compositionally biased region" description="Basic and acidic residues" evidence="1">
    <location>
        <begin position="27"/>
        <end position="37"/>
    </location>
</feature>
<sequence>MTGNGFNRMARRVEGTESKLIPTLLEHWPRRSSREDGCTVVSSKPPSSNPEYNSSSSSRDPRTLWDVGVQPPSESQQSSKQSARTSFTPKQPARLAGGSGYTCCPCPSLQSPVESCLPGLHQKYVDVYDSNTCKEGHLPAGYRRFVEHDDLYLPLSRNINPASSNCGRLCSPRECFPQDCGPCDLRLCDSDVTYGDIYLPPSRPCTPALPLDSSRYPPPSSCPQLGPFCQPQIQCTCPPHIKKLAADPSRSCSCPPYVKTMSACSGVQPATVRSRNAPLHQFARRVKLLLQLVHLVDLLHCVIHMGDLAHLHLHPLVQHLTMFTSPHLRIFSPRCKDCDCHKPKNCKLSTQICKFCRGSGYCCENQTRVQQLSSPSSPKSMKTLKAPHDKEYSKIERSMNSLQMKGFVSEDTYQSDYEHPTKITKGEFDSSCTKEFELESKTLLTESQSKGLQLCGNGNCQPIQSKLPMHADCPFCKHGQSCCCDTCSSQVSTYPHKSYALDGLPPQLATMSIGGPMGSCNATGLYGPKSGSQAPRKKRDVISPDKYAFRYSPIKATSNAKVRLPSPRRRT</sequence>
<reference evidence="3" key="3">
    <citation type="submission" date="2020-12" db="UniProtKB">
        <authorList>
            <consortium name="EnsemblPlants"/>
        </authorList>
    </citation>
    <scope>IDENTIFICATION</scope>
</reference>
<dbReference type="EnsemblPlants" id="Pp3c8_7700V3.1">
    <property type="protein sequence ID" value="Pp3c8_7700V3.1"/>
    <property type="gene ID" value="Pp3c8_7700"/>
</dbReference>
<dbReference type="EMBL" id="ABEU02000008">
    <property type="protein sequence ID" value="PNR49385.1"/>
    <property type="molecule type" value="Genomic_DNA"/>
</dbReference>
<feature type="compositionally biased region" description="Low complexity" evidence="1">
    <location>
        <begin position="42"/>
        <end position="58"/>
    </location>
</feature>
<reference evidence="2 4" key="1">
    <citation type="journal article" date="2008" name="Science">
        <title>The Physcomitrella genome reveals evolutionary insights into the conquest of land by plants.</title>
        <authorList>
            <person name="Rensing S."/>
            <person name="Lang D."/>
            <person name="Zimmer A."/>
            <person name="Terry A."/>
            <person name="Salamov A."/>
            <person name="Shapiro H."/>
            <person name="Nishiyama T."/>
            <person name="Perroud P.-F."/>
            <person name="Lindquist E."/>
            <person name="Kamisugi Y."/>
            <person name="Tanahashi T."/>
            <person name="Sakakibara K."/>
            <person name="Fujita T."/>
            <person name="Oishi K."/>
            <person name="Shin-I T."/>
            <person name="Kuroki Y."/>
            <person name="Toyoda A."/>
            <person name="Suzuki Y."/>
            <person name="Hashimoto A."/>
            <person name="Yamaguchi K."/>
            <person name="Sugano A."/>
            <person name="Kohara Y."/>
            <person name="Fujiyama A."/>
            <person name="Anterola A."/>
            <person name="Aoki S."/>
            <person name="Ashton N."/>
            <person name="Barbazuk W.B."/>
            <person name="Barker E."/>
            <person name="Bennetzen J."/>
            <person name="Bezanilla M."/>
            <person name="Blankenship R."/>
            <person name="Cho S.H."/>
            <person name="Dutcher S."/>
            <person name="Estelle M."/>
            <person name="Fawcett J.A."/>
            <person name="Gundlach H."/>
            <person name="Hanada K."/>
            <person name="Heyl A."/>
            <person name="Hicks K.A."/>
            <person name="Hugh J."/>
            <person name="Lohr M."/>
            <person name="Mayer K."/>
            <person name="Melkozernov A."/>
            <person name="Murata T."/>
            <person name="Nelson D."/>
            <person name="Pils B."/>
            <person name="Prigge M."/>
            <person name="Reiss B."/>
            <person name="Renner T."/>
            <person name="Rombauts S."/>
            <person name="Rushton P."/>
            <person name="Sanderfoot A."/>
            <person name="Schween G."/>
            <person name="Shiu S.-H."/>
            <person name="Stueber K."/>
            <person name="Theodoulou F.L."/>
            <person name="Tu H."/>
            <person name="Van de Peer Y."/>
            <person name="Verrier P.J."/>
            <person name="Waters E."/>
            <person name="Wood A."/>
            <person name="Yang L."/>
            <person name="Cove D."/>
            <person name="Cuming A."/>
            <person name="Hasebe M."/>
            <person name="Lucas S."/>
            <person name="Mishler D.B."/>
            <person name="Reski R."/>
            <person name="Grigoriev I."/>
            <person name="Quatrano R.S."/>
            <person name="Boore J.L."/>
        </authorList>
    </citation>
    <scope>NUCLEOTIDE SEQUENCE [LARGE SCALE GENOMIC DNA]</scope>
    <source>
        <strain evidence="3 4">cv. Gransden 2004</strain>
    </source>
</reference>
<keyword evidence="4" id="KW-1185">Reference proteome</keyword>
<proteinExistence type="predicted"/>
<dbReference type="InParanoid" id="A0A2K1K6J1"/>
<evidence type="ECO:0000313" key="4">
    <source>
        <dbReference type="Proteomes" id="UP000006727"/>
    </source>
</evidence>
<organism evidence="2">
    <name type="scientific">Physcomitrium patens</name>
    <name type="common">Spreading-leaved earth moss</name>
    <name type="synonym">Physcomitrella patens</name>
    <dbReference type="NCBI Taxonomy" id="3218"/>
    <lineage>
        <taxon>Eukaryota</taxon>
        <taxon>Viridiplantae</taxon>
        <taxon>Streptophyta</taxon>
        <taxon>Embryophyta</taxon>
        <taxon>Bryophyta</taxon>
        <taxon>Bryophytina</taxon>
        <taxon>Bryopsida</taxon>
        <taxon>Funariidae</taxon>
        <taxon>Funariales</taxon>
        <taxon>Funariaceae</taxon>
        <taxon>Physcomitrium</taxon>
    </lineage>
</organism>
<dbReference type="Gramene" id="Pp3c8_7700V3.1">
    <property type="protein sequence ID" value="Pp3c8_7700V3.1"/>
    <property type="gene ID" value="Pp3c8_7700"/>
</dbReference>
<evidence type="ECO:0000256" key="1">
    <source>
        <dbReference type="SAM" id="MobiDB-lite"/>
    </source>
</evidence>